<dbReference type="InterPro" id="IPR024562">
    <property type="entry name" value="YqhG"/>
</dbReference>
<accession>A0A1I5NN63</accession>
<evidence type="ECO:0000313" key="2">
    <source>
        <dbReference type="Proteomes" id="UP000198892"/>
    </source>
</evidence>
<evidence type="ECO:0000313" key="1">
    <source>
        <dbReference type="EMBL" id="SFP22681.1"/>
    </source>
</evidence>
<dbReference type="AlphaFoldDB" id="A0A1I5NN63"/>
<dbReference type="Proteomes" id="UP000198892">
    <property type="component" value="Unassembled WGS sequence"/>
</dbReference>
<protein>
    <recommendedName>
        <fullName evidence="3">YqhG</fullName>
    </recommendedName>
</protein>
<evidence type="ECO:0008006" key="3">
    <source>
        <dbReference type="Google" id="ProtNLM"/>
    </source>
</evidence>
<dbReference type="Pfam" id="PF11079">
    <property type="entry name" value="YqhG"/>
    <property type="match status" value="1"/>
</dbReference>
<reference evidence="2" key="1">
    <citation type="submission" date="2016-10" db="EMBL/GenBank/DDBJ databases">
        <authorList>
            <person name="Varghese N."/>
            <person name="Submissions S."/>
        </authorList>
    </citation>
    <scope>NUCLEOTIDE SEQUENCE [LARGE SCALE GENOMIC DNA]</scope>
    <source>
        <strain evidence="2">S7</strain>
    </source>
</reference>
<organism evidence="1 2">
    <name type="scientific">Salibacterium halotolerans</name>
    <dbReference type="NCBI Taxonomy" id="1884432"/>
    <lineage>
        <taxon>Bacteria</taxon>
        <taxon>Bacillati</taxon>
        <taxon>Bacillota</taxon>
        <taxon>Bacilli</taxon>
        <taxon>Bacillales</taxon>
        <taxon>Bacillaceae</taxon>
    </lineage>
</organism>
<dbReference type="EMBL" id="FOXD01000003">
    <property type="protein sequence ID" value="SFP22681.1"/>
    <property type="molecule type" value="Genomic_DNA"/>
</dbReference>
<sequence length="261" mass="30466">MADELLQYIHRYFETNGALIQHCSNNSIQIKLTEALDRELMNRPFYWHYVKKTGGTPEPMTLTFFTEQAEDQAKKGEWLHVGTPRLHQIFESARNKGIWSLLYEHHEPKQTPAPLYPWLVVNVKYSFVSHQRKDKILSYGLQLIHGQLVHHMMDHLRPLQLEPIIADHSFPMASLIQVESGLLRIKNEAQRFVDDHPDDWAEKAEKKMLQELALLHTYSQAVSAPTEDYEKEKNDIQNRYQPSVHVDIINSGLFYLSHSSL</sequence>
<keyword evidence="2" id="KW-1185">Reference proteome</keyword>
<dbReference type="RefSeq" id="WP_170840949.1">
    <property type="nucleotide sequence ID" value="NZ_FOXD01000003.1"/>
</dbReference>
<proteinExistence type="predicted"/>
<name>A0A1I5NN63_9BACI</name>
<dbReference type="STRING" id="1884432.SAMN05518683_103201"/>
<gene>
    <name evidence="1" type="ORF">SAMN05518683_103201</name>
</gene>